<dbReference type="AlphaFoldDB" id="A0A4V3SIG6"/>
<feature type="compositionally biased region" description="Gly residues" evidence="1">
    <location>
        <begin position="272"/>
        <end position="282"/>
    </location>
</feature>
<feature type="compositionally biased region" description="Basic and acidic residues" evidence="1">
    <location>
        <begin position="246"/>
        <end position="255"/>
    </location>
</feature>
<sequence length="298" mass="32630">MFTPDLITFTPPLPLPAAHLRPGPPYPAYEYTSTYSSSSLLPYSSPCPRSRFSAYSSSPADSQEADEEDEAEPQTEVDDDESSPVPHATQQRIQQQQQQQDVVKPEPEQMAPAGVNPVHKNPPRTRAARATKRQPGQPGNRARVHQRRRPYPQWYYPHFPISFERSGARPREAAPRLEQGRVEQVEVEVEMEVVGSSPPLPFCHRDSDTSPLTSRTLLYFAEEGVQEMEDMVDGDVNADDDDDDDDKAHGDDGHSRTQSPGSQPVAMLSGAMGAGCGGGWEESGGMCWGPRGAGAVCG</sequence>
<feature type="compositionally biased region" description="Basic residues" evidence="1">
    <location>
        <begin position="121"/>
        <end position="132"/>
    </location>
</feature>
<keyword evidence="3" id="KW-1185">Reference proteome</keyword>
<reference evidence="2 3" key="1">
    <citation type="submission" date="2019-04" db="EMBL/GenBank/DDBJ databases">
        <title>Comparative genomics and transcriptomics to analyze fruiting body development in filamentous ascomycetes.</title>
        <authorList>
            <consortium name="DOE Joint Genome Institute"/>
            <person name="Lutkenhaus R."/>
            <person name="Traeger S."/>
            <person name="Breuer J."/>
            <person name="Kuo A."/>
            <person name="Lipzen A."/>
            <person name="Pangilinan J."/>
            <person name="Dilworth D."/>
            <person name="Sandor L."/>
            <person name="Poggeler S."/>
            <person name="Barry K."/>
            <person name="Grigoriev I.V."/>
            <person name="Nowrousian M."/>
        </authorList>
    </citation>
    <scope>NUCLEOTIDE SEQUENCE [LARGE SCALE GENOMIC DNA]</scope>
    <source>
        <strain evidence="2 3">CBS 389.68</strain>
    </source>
</reference>
<accession>A0A4V3SIG6</accession>
<dbReference type="EMBL" id="ML220127">
    <property type="protein sequence ID" value="TGZ80005.1"/>
    <property type="molecule type" value="Genomic_DNA"/>
</dbReference>
<organism evidence="2 3">
    <name type="scientific">Ascodesmis nigricans</name>
    <dbReference type="NCBI Taxonomy" id="341454"/>
    <lineage>
        <taxon>Eukaryota</taxon>
        <taxon>Fungi</taxon>
        <taxon>Dikarya</taxon>
        <taxon>Ascomycota</taxon>
        <taxon>Pezizomycotina</taxon>
        <taxon>Pezizomycetes</taxon>
        <taxon>Pezizales</taxon>
        <taxon>Ascodesmidaceae</taxon>
        <taxon>Ascodesmis</taxon>
    </lineage>
</organism>
<feature type="compositionally biased region" description="Acidic residues" evidence="1">
    <location>
        <begin position="63"/>
        <end position="82"/>
    </location>
</feature>
<evidence type="ECO:0000313" key="2">
    <source>
        <dbReference type="EMBL" id="TGZ80005.1"/>
    </source>
</evidence>
<feature type="region of interest" description="Disordered" evidence="1">
    <location>
        <begin position="1"/>
        <end position="151"/>
    </location>
</feature>
<feature type="compositionally biased region" description="Acidic residues" evidence="1">
    <location>
        <begin position="227"/>
        <end position="245"/>
    </location>
</feature>
<dbReference type="Proteomes" id="UP000298138">
    <property type="component" value="Unassembled WGS sequence"/>
</dbReference>
<evidence type="ECO:0000256" key="1">
    <source>
        <dbReference type="SAM" id="MobiDB-lite"/>
    </source>
</evidence>
<proteinExistence type="predicted"/>
<feature type="compositionally biased region" description="Low complexity" evidence="1">
    <location>
        <begin position="28"/>
        <end position="46"/>
    </location>
</feature>
<feature type="compositionally biased region" description="Low complexity" evidence="1">
    <location>
        <begin position="1"/>
        <end position="21"/>
    </location>
</feature>
<dbReference type="InParanoid" id="A0A4V3SIG6"/>
<feature type="compositionally biased region" description="Low complexity" evidence="1">
    <location>
        <begin position="90"/>
        <end position="100"/>
    </location>
</feature>
<gene>
    <name evidence="2" type="ORF">EX30DRAFT_364802</name>
</gene>
<feature type="region of interest" description="Disordered" evidence="1">
    <location>
        <begin position="227"/>
        <end position="287"/>
    </location>
</feature>
<name>A0A4V3SIG6_9PEZI</name>
<protein>
    <submittedName>
        <fullName evidence="2">Uncharacterized protein</fullName>
    </submittedName>
</protein>
<evidence type="ECO:0000313" key="3">
    <source>
        <dbReference type="Proteomes" id="UP000298138"/>
    </source>
</evidence>